<gene>
    <name evidence="1" type="ORF">RhiirA4_421188</name>
</gene>
<dbReference type="Proteomes" id="UP000234323">
    <property type="component" value="Unassembled WGS sequence"/>
</dbReference>
<name>A0A2I1GKM0_9GLOM</name>
<proteinExistence type="predicted"/>
<reference evidence="1 2" key="1">
    <citation type="submission" date="2015-10" db="EMBL/GenBank/DDBJ databases">
        <title>Genome analyses suggest a sexual origin of heterokaryosis in a supposedly ancient asexual fungus.</title>
        <authorList>
            <person name="Ropars J."/>
            <person name="Sedzielewska K."/>
            <person name="Noel J."/>
            <person name="Charron P."/>
            <person name="Farinelli L."/>
            <person name="Marton T."/>
            <person name="Kruger M."/>
            <person name="Pelin A."/>
            <person name="Brachmann A."/>
            <person name="Corradi N."/>
        </authorList>
    </citation>
    <scope>NUCLEOTIDE SEQUENCE [LARGE SCALE GENOMIC DNA]</scope>
    <source>
        <strain evidence="1 2">A4</strain>
    </source>
</reference>
<evidence type="ECO:0008006" key="3">
    <source>
        <dbReference type="Google" id="ProtNLM"/>
    </source>
</evidence>
<evidence type="ECO:0000313" key="2">
    <source>
        <dbReference type="Proteomes" id="UP000234323"/>
    </source>
</evidence>
<organism evidence="1 2">
    <name type="scientific">Rhizophagus irregularis</name>
    <dbReference type="NCBI Taxonomy" id="588596"/>
    <lineage>
        <taxon>Eukaryota</taxon>
        <taxon>Fungi</taxon>
        <taxon>Fungi incertae sedis</taxon>
        <taxon>Mucoromycota</taxon>
        <taxon>Glomeromycotina</taxon>
        <taxon>Glomeromycetes</taxon>
        <taxon>Glomerales</taxon>
        <taxon>Glomeraceae</taxon>
        <taxon>Rhizophagus</taxon>
    </lineage>
</organism>
<sequence length="117" mass="13727">MSEEKIIYYVIISDIQRRMTINTFLGMAVRWSVKMVNGQVDTQLWYFNGGYITNKRSGLVLSIAESAQIIQHEKYVPSAAQEWDYDYKDNTISLKANRKFVLDVTVNILLKLFYLKY</sequence>
<dbReference type="AlphaFoldDB" id="A0A2I1GKM0"/>
<dbReference type="EMBL" id="LLXI01000523">
    <property type="protein sequence ID" value="PKY47176.1"/>
    <property type="molecule type" value="Genomic_DNA"/>
</dbReference>
<dbReference type="Gene3D" id="2.80.10.50">
    <property type="match status" value="1"/>
</dbReference>
<dbReference type="InterPro" id="IPR035992">
    <property type="entry name" value="Ricin_B-like_lectins"/>
</dbReference>
<dbReference type="SUPFAM" id="SSF50370">
    <property type="entry name" value="Ricin B-like lectins"/>
    <property type="match status" value="1"/>
</dbReference>
<comment type="caution">
    <text evidence="1">The sequence shown here is derived from an EMBL/GenBank/DDBJ whole genome shotgun (WGS) entry which is preliminary data.</text>
</comment>
<keyword evidence="2" id="KW-1185">Reference proteome</keyword>
<protein>
    <recommendedName>
        <fullName evidence="3">Ricin B lectin domain-containing protein</fullName>
    </recommendedName>
</protein>
<dbReference type="VEuPathDB" id="FungiDB:RhiirA1_398250"/>
<evidence type="ECO:0000313" key="1">
    <source>
        <dbReference type="EMBL" id="PKY47176.1"/>
    </source>
</evidence>
<accession>A0A2I1GKM0</accession>